<dbReference type="InterPro" id="IPR008964">
    <property type="entry name" value="Invasin/intimin_cell_adhesion"/>
</dbReference>
<evidence type="ECO:0000256" key="1">
    <source>
        <dbReference type="SAM" id="SignalP"/>
    </source>
</evidence>
<sequence>MRALLRTVFVQAGVFFLVACSGGGSLDSSPTDGQPIDPASPPADAVHTLALTMWSCPDLATTDLSNCTQTTQFDAQQPALLQLKAQRDGAAVVGELIEVATDKGVLIPADGRVLSDESGTAVVRLQASDAEGIVTVQALYADTSATVYGEINAVSVDLALSSSLQEGERLSDGSTLAVMTELSVDGQPYSQPVQVRFASTCSTSGEASIDDTVVAQSGQAIATYKSEGCSEQDVITATLTLGTKVATDTLVIPLANTPVASIQYLSSSPDFLQLDGTGGQSSAIVSFQVLDEVGRPKPGADVVFTLASGADKVTMSPMVARSNADGLVSTTLQAENLPGSVRVQAAVDGASPVIASVSKELSIGTGLPNKRNVSLSFSVHNPEAWHYDGVEVSVNVLAADHFGNWVPDGTAISFITSGGAVEPRCVTQQGGCSVTWRSQDFRPDNARAVVLAFVEGEESFIDQNGNGLFDEGEFDPRFDEHEAFVDANEDGGFDIVEQLIDRNRDGAFNDVDGQYNGILCQGEALSSGACTQDLVDVNASGVIVMSGVSPSVFFCHLDSGDADGDGNNSYDCWDDRTDALWSAGSLEGVSTAMACVVDVASDGTWNPVPVGTSITFSADDPLKTVGRASHEKLSSSAPTYLVSNEGEVLVDWRSSCGAGAYWVSVDTSDGFGTLQVEVETPKSIFTSSSVSITEPTP</sequence>
<protein>
    <recommendedName>
        <fullName evidence="4">Big-1 domain-containing protein</fullName>
    </recommendedName>
</protein>
<dbReference type="STRING" id="299255.SAMN02745129_4290"/>
<evidence type="ECO:0008006" key="4">
    <source>
        <dbReference type="Google" id="ProtNLM"/>
    </source>
</evidence>
<dbReference type="Gene3D" id="2.60.40.10">
    <property type="entry name" value="Immunoglobulins"/>
    <property type="match status" value="1"/>
</dbReference>
<evidence type="ECO:0000313" key="3">
    <source>
        <dbReference type="Proteomes" id="UP000184268"/>
    </source>
</evidence>
<organism evidence="2 3">
    <name type="scientific">Ferrimonas marina</name>
    <dbReference type="NCBI Taxonomy" id="299255"/>
    <lineage>
        <taxon>Bacteria</taxon>
        <taxon>Pseudomonadati</taxon>
        <taxon>Pseudomonadota</taxon>
        <taxon>Gammaproteobacteria</taxon>
        <taxon>Alteromonadales</taxon>
        <taxon>Ferrimonadaceae</taxon>
        <taxon>Ferrimonas</taxon>
    </lineage>
</organism>
<accession>A0A1M5YQF4</accession>
<feature type="signal peptide" evidence="1">
    <location>
        <begin position="1"/>
        <end position="19"/>
    </location>
</feature>
<proteinExistence type="predicted"/>
<dbReference type="Proteomes" id="UP000184268">
    <property type="component" value="Unassembled WGS sequence"/>
</dbReference>
<keyword evidence="1" id="KW-0732">Signal</keyword>
<name>A0A1M5YQF4_9GAMM</name>
<keyword evidence="3" id="KW-1185">Reference proteome</keyword>
<evidence type="ECO:0000313" key="2">
    <source>
        <dbReference type="EMBL" id="SHI14191.1"/>
    </source>
</evidence>
<reference evidence="2 3" key="1">
    <citation type="submission" date="2016-11" db="EMBL/GenBank/DDBJ databases">
        <authorList>
            <person name="Jaros S."/>
            <person name="Januszkiewicz K."/>
            <person name="Wedrychowicz H."/>
        </authorList>
    </citation>
    <scope>NUCLEOTIDE SEQUENCE [LARGE SCALE GENOMIC DNA]</scope>
    <source>
        <strain evidence="2 3">DSM 16917</strain>
    </source>
</reference>
<dbReference type="SUPFAM" id="SSF49373">
    <property type="entry name" value="Invasin/intimin cell-adhesion fragments"/>
    <property type="match status" value="2"/>
</dbReference>
<dbReference type="InterPro" id="IPR013783">
    <property type="entry name" value="Ig-like_fold"/>
</dbReference>
<dbReference type="AlphaFoldDB" id="A0A1M5YQF4"/>
<feature type="chain" id="PRO_5012725704" description="Big-1 domain-containing protein" evidence="1">
    <location>
        <begin position="20"/>
        <end position="697"/>
    </location>
</feature>
<gene>
    <name evidence="2" type="ORF">SAMN02745129_4290</name>
</gene>
<dbReference type="PROSITE" id="PS51257">
    <property type="entry name" value="PROKAR_LIPOPROTEIN"/>
    <property type="match status" value="1"/>
</dbReference>
<dbReference type="EMBL" id="FQXG01000008">
    <property type="protein sequence ID" value="SHI14191.1"/>
    <property type="molecule type" value="Genomic_DNA"/>
</dbReference>